<organism evidence="1">
    <name type="scientific">uncultured Caudovirales phage</name>
    <dbReference type="NCBI Taxonomy" id="2100421"/>
    <lineage>
        <taxon>Viruses</taxon>
        <taxon>Duplodnaviria</taxon>
        <taxon>Heunggongvirae</taxon>
        <taxon>Uroviricota</taxon>
        <taxon>Caudoviricetes</taxon>
        <taxon>Peduoviridae</taxon>
        <taxon>Maltschvirus</taxon>
        <taxon>Maltschvirus maltsch</taxon>
    </lineage>
</organism>
<evidence type="ECO:0000313" key="1">
    <source>
        <dbReference type="EMBL" id="CAB4124239.1"/>
    </source>
</evidence>
<protein>
    <recommendedName>
        <fullName evidence="2">GIY-YIG domain-containing protein</fullName>
    </recommendedName>
</protein>
<name>A0A6J5KW88_9CAUD</name>
<accession>A0A6J5KW88</accession>
<dbReference type="EMBL" id="LR796178">
    <property type="protein sequence ID" value="CAB4124239.1"/>
    <property type="molecule type" value="Genomic_DNA"/>
</dbReference>
<gene>
    <name evidence="1" type="ORF">UFOVP49_77</name>
</gene>
<reference evidence="1" key="1">
    <citation type="submission" date="2020-04" db="EMBL/GenBank/DDBJ databases">
        <authorList>
            <person name="Chiriac C."/>
            <person name="Salcher M."/>
            <person name="Ghai R."/>
            <person name="Kavagutti S V."/>
        </authorList>
    </citation>
    <scope>NUCLEOTIDE SEQUENCE</scope>
</reference>
<proteinExistence type="predicted"/>
<evidence type="ECO:0008006" key="2">
    <source>
        <dbReference type="Google" id="ProtNLM"/>
    </source>
</evidence>
<sequence>MVKKRKVRNDRNHILYRLKLESTGETYIGLSAVIGQAIARTLTVRFKRHLSRARTEGKPWTLHETLRVHPDPSLWTKTVLCVVRGRKNAHQRERELIRQFEPELNTF</sequence>